<dbReference type="STRING" id="1120955.SAMN03080610_03499"/>
<evidence type="ECO:0000259" key="7">
    <source>
        <dbReference type="PROSITE" id="PS50937"/>
    </source>
</evidence>
<evidence type="ECO:0000256" key="1">
    <source>
        <dbReference type="ARBA" id="ARBA00004496"/>
    </source>
</evidence>
<dbReference type="EMBL" id="FMVW01000011">
    <property type="protein sequence ID" value="SCZ45782.1"/>
    <property type="molecule type" value="Genomic_DNA"/>
</dbReference>
<evidence type="ECO:0000256" key="4">
    <source>
        <dbReference type="ARBA" id="ARBA00023125"/>
    </source>
</evidence>
<gene>
    <name evidence="8" type="ORF">SAMN03080610_03499</name>
</gene>
<keyword evidence="2" id="KW-0963">Cytoplasm</keyword>
<dbReference type="InterPro" id="IPR015358">
    <property type="entry name" value="Tscrpt_reg_MerR_DNA-bd"/>
</dbReference>
<dbReference type="GO" id="GO:0003677">
    <property type="term" value="F:DNA binding"/>
    <property type="evidence" value="ECO:0007669"/>
    <property type="project" value="UniProtKB-KW"/>
</dbReference>
<dbReference type="SUPFAM" id="SSF46955">
    <property type="entry name" value="Putative DNA-binding domain"/>
    <property type="match status" value="1"/>
</dbReference>
<dbReference type="InterPro" id="IPR047057">
    <property type="entry name" value="MerR_fam"/>
</dbReference>
<dbReference type="SMART" id="SM00422">
    <property type="entry name" value="HTH_MERR"/>
    <property type="match status" value="1"/>
</dbReference>
<dbReference type="PANTHER" id="PTHR30204">
    <property type="entry name" value="REDOX-CYCLING DRUG-SENSING TRANSCRIPTIONAL ACTIVATOR SOXR"/>
    <property type="match status" value="1"/>
</dbReference>
<name>A0A1G5P894_AFIMA</name>
<accession>A0A1G5P894</accession>
<organism evidence="8 9">
    <name type="scientific">Afifella marina DSM 2698</name>
    <dbReference type="NCBI Taxonomy" id="1120955"/>
    <lineage>
        <taxon>Bacteria</taxon>
        <taxon>Pseudomonadati</taxon>
        <taxon>Pseudomonadota</taxon>
        <taxon>Alphaproteobacteria</taxon>
        <taxon>Hyphomicrobiales</taxon>
        <taxon>Afifellaceae</taxon>
        <taxon>Afifella</taxon>
    </lineage>
</organism>
<evidence type="ECO:0000256" key="6">
    <source>
        <dbReference type="SAM" id="Coils"/>
    </source>
</evidence>
<evidence type="ECO:0000256" key="2">
    <source>
        <dbReference type="ARBA" id="ARBA00022490"/>
    </source>
</evidence>
<proteinExistence type="predicted"/>
<evidence type="ECO:0000313" key="9">
    <source>
        <dbReference type="Proteomes" id="UP000199347"/>
    </source>
</evidence>
<dbReference type="GO" id="GO:0003700">
    <property type="term" value="F:DNA-binding transcription factor activity"/>
    <property type="evidence" value="ECO:0007669"/>
    <property type="project" value="InterPro"/>
</dbReference>
<dbReference type="InterPro" id="IPR000551">
    <property type="entry name" value="MerR-type_HTH_dom"/>
</dbReference>
<sequence>MNIGDAAQASGLPPKTIRYYEDIGLVQPDRRGNNYRDYSDTHVHNLQFLARARSLGFSIEECRQLLSLYGDRCRASGDVKAIAIRHISEIERKIAELQAMHDTLSSLVEACHGDHRPDCPILKDLAGDRT</sequence>
<dbReference type="Gene3D" id="1.10.1660.10">
    <property type="match status" value="1"/>
</dbReference>
<dbReference type="OrthoDB" id="9802944at2"/>
<dbReference type="RefSeq" id="WP_092816256.1">
    <property type="nucleotide sequence ID" value="NZ_FMVW01000011.1"/>
</dbReference>
<keyword evidence="3" id="KW-0805">Transcription regulation</keyword>
<dbReference type="Pfam" id="PF00376">
    <property type="entry name" value="MerR"/>
    <property type="match status" value="1"/>
</dbReference>
<comment type="subcellular location">
    <subcellularLocation>
        <location evidence="1">Cytoplasm</location>
    </subcellularLocation>
</comment>
<dbReference type="CDD" id="cd01108">
    <property type="entry name" value="HTH_CueR"/>
    <property type="match status" value="1"/>
</dbReference>
<keyword evidence="4" id="KW-0238">DNA-binding</keyword>
<keyword evidence="5" id="KW-0804">Transcription</keyword>
<dbReference type="InterPro" id="IPR011789">
    <property type="entry name" value="CueR"/>
</dbReference>
<reference evidence="8 9" key="1">
    <citation type="submission" date="2016-10" db="EMBL/GenBank/DDBJ databases">
        <authorList>
            <person name="de Groot N.N."/>
        </authorList>
    </citation>
    <scope>NUCLEOTIDE SEQUENCE [LARGE SCALE GENOMIC DNA]</scope>
    <source>
        <strain evidence="8 9">DSM 2698</strain>
    </source>
</reference>
<keyword evidence="9" id="KW-1185">Reference proteome</keyword>
<keyword evidence="6" id="KW-0175">Coiled coil</keyword>
<dbReference type="InterPro" id="IPR009061">
    <property type="entry name" value="DNA-bd_dom_put_sf"/>
</dbReference>
<dbReference type="PANTHER" id="PTHR30204:SF94">
    <property type="entry name" value="HEAVY METAL-DEPENDENT TRANSCRIPTIONAL REGULATOR HI_0293-RELATED"/>
    <property type="match status" value="1"/>
</dbReference>
<feature type="coiled-coil region" evidence="6">
    <location>
        <begin position="80"/>
        <end position="107"/>
    </location>
</feature>
<dbReference type="GO" id="GO:0045893">
    <property type="term" value="P:positive regulation of DNA-templated transcription"/>
    <property type="evidence" value="ECO:0007669"/>
    <property type="project" value="InterPro"/>
</dbReference>
<protein>
    <submittedName>
        <fullName evidence="8">Cu(I)-responsive transcriptional regulator</fullName>
    </submittedName>
</protein>
<dbReference type="PRINTS" id="PR00040">
    <property type="entry name" value="HTHMERR"/>
</dbReference>
<evidence type="ECO:0000256" key="3">
    <source>
        <dbReference type="ARBA" id="ARBA00023015"/>
    </source>
</evidence>
<dbReference type="NCBIfam" id="TIGR02044">
    <property type="entry name" value="CueR"/>
    <property type="match status" value="1"/>
</dbReference>
<feature type="domain" description="HTH merR-type" evidence="7">
    <location>
        <begin position="1"/>
        <end position="68"/>
    </location>
</feature>
<evidence type="ECO:0000256" key="5">
    <source>
        <dbReference type="ARBA" id="ARBA00023163"/>
    </source>
</evidence>
<dbReference type="GO" id="GO:0005507">
    <property type="term" value="F:copper ion binding"/>
    <property type="evidence" value="ECO:0007669"/>
    <property type="project" value="InterPro"/>
</dbReference>
<dbReference type="Pfam" id="PF09278">
    <property type="entry name" value="MerR-DNA-bind"/>
    <property type="match status" value="1"/>
</dbReference>
<dbReference type="AlphaFoldDB" id="A0A1G5P894"/>
<dbReference type="GO" id="GO:0005737">
    <property type="term" value="C:cytoplasm"/>
    <property type="evidence" value="ECO:0007669"/>
    <property type="project" value="UniProtKB-SubCell"/>
</dbReference>
<dbReference type="Proteomes" id="UP000199347">
    <property type="component" value="Unassembled WGS sequence"/>
</dbReference>
<evidence type="ECO:0000313" key="8">
    <source>
        <dbReference type="EMBL" id="SCZ45782.1"/>
    </source>
</evidence>
<dbReference type="PROSITE" id="PS50937">
    <property type="entry name" value="HTH_MERR_2"/>
    <property type="match status" value="1"/>
</dbReference>